<feature type="region of interest" description="Disordered" evidence="1">
    <location>
        <begin position="1"/>
        <end position="28"/>
    </location>
</feature>
<sequence length="84" mass="9443">MNGDEAVKTYEDNQGSIALAKNPKSHKRTDHIDIPDHFVREKVAEGNVVLDFCSIKVMKADVMTMPIPAVQFRYLRTMLGIKAP</sequence>
<comment type="caution">
    <text evidence="2">The sequence shown here is derived from an EMBL/GenBank/DDBJ whole genome shotgun (WGS) entry which is preliminary data.</text>
</comment>
<name>A0AAV1TX59_9STRA</name>
<dbReference type="Proteomes" id="UP001162060">
    <property type="component" value="Unassembled WGS sequence"/>
</dbReference>
<evidence type="ECO:0000313" key="3">
    <source>
        <dbReference type="Proteomes" id="UP001162060"/>
    </source>
</evidence>
<protein>
    <recommendedName>
        <fullName evidence="4">Copia protein</fullName>
    </recommendedName>
</protein>
<evidence type="ECO:0000256" key="1">
    <source>
        <dbReference type="SAM" id="MobiDB-lite"/>
    </source>
</evidence>
<accession>A0AAV1TX59</accession>
<proteinExistence type="predicted"/>
<evidence type="ECO:0008006" key="4">
    <source>
        <dbReference type="Google" id="ProtNLM"/>
    </source>
</evidence>
<feature type="compositionally biased region" description="Basic and acidic residues" evidence="1">
    <location>
        <begin position="1"/>
        <end position="11"/>
    </location>
</feature>
<organism evidence="2 3">
    <name type="scientific">Peronospora matthiolae</name>
    <dbReference type="NCBI Taxonomy" id="2874970"/>
    <lineage>
        <taxon>Eukaryota</taxon>
        <taxon>Sar</taxon>
        <taxon>Stramenopiles</taxon>
        <taxon>Oomycota</taxon>
        <taxon>Peronosporomycetes</taxon>
        <taxon>Peronosporales</taxon>
        <taxon>Peronosporaceae</taxon>
        <taxon>Peronospora</taxon>
    </lineage>
</organism>
<evidence type="ECO:0000313" key="2">
    <source>
        <dbReference type="EMBL" id="CAK7926904.1"/>
    </source>
</evidence>
<dbReference type="CDD" id="cd09272">
    <property type="entry name" value="RNase_HI_RT_Ty1"/>
    <property type="match status" value="1"/>
</dbReference>
<reference evidence="2" key="1">
    <citation type="submission" date="2024-01" db="EMBL/GenBank/DDBJ databases">
        <authorList>
            <person name="Webb A."/>
        </authorList>
    </citation>
    <scope>NUCLEOTIDE SEQUENCE</scope>
    <source>
        <strain evidence="2">Pm1</strain>
    </source>
</reference>
<dbReference type="AlphaFoldDB" id="A0AAV1TX59"/>
<dbReference type="EMBL" id="CAKLBY020000103">
    <property type="protein sequence ID" value="CAK7926904.1"/>
    <property type="molecule type" value="Genomic_DNA"/>
</dbReference>
<gene>
    <name evidence="2" type="ORF">PM001_LOCUS12054</name>
</gene>